<name>A0A9W9DFX8_9AGAR</name>
<proteinExistence type="predicted"/>
<evidence type="ECO:0000313" key="2">
    <source>
        <dbReference type="Proteomes" id="UP001150238"/>
    </source>
</evidence>
<reference evidence="1" key="1">
    <citation type="submission" date="2022-08" db="EMBL/GenBank/DDBJ databases">
        <authorList>
            <consortium name="DOE Joint Genome Institute"/>
            <person name="Min B."/>
            <person name="Riley R."/>
            <person name="Sierra-Patev S."/>
            <person name="Naranjo-Ortiz M."/>
            <person name="Looney B."/>
            <person name="Konkel Z."/>
            <person name="Slot J.C."/>
            <person name="Sakamoto Y."/>
            <person name="Steenwyk J.L."/>
            <person name="Rokas A."/>
            <person name="Carro J."/>
            <person name="Camarero S."/>
            <person name="Ferreira P."/>
            <person name="Molpeceres G."/>
            <person name="Ruiz-Duenas F.J."/>
            <person name="Serrano A."/>
            <person name="Henrissat B."/>
            <person name="Drula E."/>
            <person name="Hughes K.W."/>
            <person name="Mata J.L."/>
            <person name="Ishikawa N.K."/>
            <person name="Vargas-Isla R."/>
            <person name="Ushijima S."/>
            <person name="Smith C.A."/>
            <person name="Ahrendt S."/>
            <person name="Andreopoulos W."/>
            <person name="He G."/>
            <person name="Labutti K."/>
            <person name="Lipzen A."/>
            <person name="Ng V."/>
            <person name="Sandor L."/>
            <person name="Barry K."/>
            <person name="Martinez A.T."/>
            <person name="Xiao Y."/>
            <person name="Gibbons J.G."/>
            <person name="Terashima K."/>
            <person name="Hibbett D.S."/>
            <person name="Grigoriev I.V."/>
        </authorList>
    </citation>
    <scope>NUCLEOTIDE SEQUENCE</scope>
    <source>
        <strain evidence="1">Sp2 HRB7682 ss15</strain>
    </source>
</reference>
<evidence type="ECO:0000313" key="1">
    <source>
        <dbReference type="EMBL" id="KAJ4468675.1"/>
    </source>
</evidence>
<dbReference type="EMBL" id="JANVFS010000037">
    <property type="protein sequence ID" value="KAJ4468675.1"/>
    <property type="molecule type" value="Genomic_DNA"/>
</dbReference>
<gene>
    <name evidence="1" type="ORF">C8J55DRAFT_564817</name>
</gene>
<comment type="caution">
    <text evidence="1">The sequence shown here is derived from an EMBL/GenBank/DDBJ whole genome shotgun (WGS) entry which is preliminary data.</text>
</comment>
<sequence length="205" mass="22519">MKSIHQTVLPLPPSTLAVHQYPRRIAGHATRALKEASTIANDTGESDLQSKAFGISISQLDNGTIAHIAFATDTAVYLVDADRDVRGNATVDRSFRNFLESTTTVLAEFDMHRIALRLRHHLGHHVRGGDLYDGRIPEFQLMSCQASDVEPQATLCSVSREMGLILQQLPLNVLYTSPIDMDVLELLLSGGLSALILTISGYPWK</sequence>
<dbReference type="Proteomes" id="UP001150238">
    <property type="component" value="Unassembled WGS sequence"/>
</dbReference>
<organism evidence="1 2">
    <name type="scientific">Lentinula lateritia</name>
    <dbReference type="NCBI Taxonomy" id="40482"/>
    <lineage>
        <taxon>Eukaryota</taxon>
        <taxon>Fungi</taxon>
        <taxon>Dikarya</taxon>
        <taxon>Basidiomycota</taxon>
        <taxon>Agaricomycotina</taxon>
        <taxon>Agaricomycetes</taxon>
        <taxon>Agaricomycetidae</taxon>
        <taxon>Agaricales</taxon>
        <taxon>Marasmiineae</taxon>
        <taxon>Omphalotaceae</taxon>
        <taxon>Lentinula</taxon>
    </lineage>
</organism>
<protein>
    <submittedName>
        <fullName evidence="1">Uncharacterized protein</fullName>
    </submittedName>
</protein>
<accession>A0A9W9DFX8</accession>
<dbReference type="AlphaFoldDB" id="A0A9W9DFX8"/>
<reference evidence="1" key="2">
    <citation type="journal article" date="2023" name="Proc. Natl. Acad. Sci. U.S.A.">
        <title>A global phylogenomic analysis of the shiitake genus Lentinula.</title>
        <authorList>
            <person name="Sierra-Patev S."/>
            <person name="Min B."/>
            <person name="Naranjo-Ortiz M."/>
            <person name="Looney B."/>
            <person name="Konkel Z."/>
            <person name="Slot J.C."/>
            <person name="Sakamoto Y."/>
            <person name="Steenwyk J.L."/>
            <person name="Rokas A."/>
            <person name="Carro J."/>
            <person name="Camarero S."/>
            <person name="Ferreira P."/>
            <person name="Molpeceres G."/>
            <person name="Ruiz-Duenas F.J."/>
            <person name="Serrano A."/>
            <person name="Henrissat B."/>
            <person name="Drula E."/>
            <person name="Hughes K.W."/>
            <person name="Mata J.L."/>
            <person name="Ishikawa N.K."/>
            <person name="Vargas-Isla R."/>
            <person name="Ushijima S."/>
            <person name="Smith C.A."/>
            <person name="Donoghue J."/>
            <person name="Ahrendt S."/>
            <person name="Andreopoulos W."/>
            <person name="He G."/>
            <person name="LaButti K."/>
            <person name="Lipzen A."/>
            <person name="Ng V."/>
            <person name="Riley R."/>
            <person name="Sandor L."/>
            <person name="Barry K."/>
            <person name="Martinez A.T."/>
            <person name="Xiao Y."/>
            <person name="Gibbons J.G."/>
            <person name="Terashima K."/>
            <person name="Grigoriev I.V."/>
            <person name="Hibbett D."/>
        </authorList>
    </citation>
    <scope>NUCLEOTIDE SEQUENCE</scope>
    <source>
        <strain evidence="1">Sp2 HRB7682 ss15</strain>
    </source>
</reference>